<evidence type="ECO:0000313" key="14">
    <source>
        <dbReference type="EMBL" id="QCI26515.1"/>
    </source>
</evidence>
<feature type="region of interest" description="Interaction with substrate tRNA" evidence="10">
    <location>
        <begin position="167"/>
        <end position="171"/>
    </location>
</feature>
<comment type="function">
    <text evidence="2 10 12">Catalyzes the transfer of a dimethylallyl group onto the adenine at position 37 in tRNAs that read codons beginning with uridine, leading to the formation of N6-(dimethylallyl)adenosine (i(6)A).</text>
</comment>
<keyword evidence="7 10" id="KW-0067">ATP-binding</keyword>
<feature type="site" description="Interaction with substrate tRNA" evidence="10">
    <location>
        <position position="109"/>
    </location>
</feature>
<dbReference type="InterPro" id="IPR039657">
    <property type="entry name" value="Dimethylallyltransferase"/>
</dbReference>
<comment type="catalytic activity">
    <reaction evidence="9 10 11">
        <text>adenosine(37) in tRNA + dimethylallyl diphosphate = N(6)-dimethylallyladenosine(37) in tRNA + diphosphate</text>
        <dbReference type="Rhea" id="RHEA:26482"/>
        <dbReference type="Rhea" id="RHEA-COMP:10162"/>
        <dbReference type="Rhea" id="RHEA-COMP:10375"/>
        <dbReference type="ChEBI" id="CHEBI:33019"/>
        <dbReference type="ChEBI" id="CHEBI:57623"/>
        <dbReference type="ChEBI" id="CHEBI:74411"/>
        <dbReference type="ChEBI" id="CHEBI:74415"/>
        <dbReference type="EC" id="2.5.1.75"/>
    </reaction>
</comment>
<dbReference type="NCBIfam" id="TIGR00174">
    <property type="entry name" value="miaA"/>
    <property type="match status" value="1"/>
</dbReference>
<feature type="binding site" evidence="10">
    <location>
        <begin position="20"/>
        <end position="25"/>
    </location>
    <ligand>
        <name>substrate</name>
    </ligand>
</feature>
<dbReference type="Gene3D" id="1.10.20.140">
    <property type="match status" value="1"/>
</dbReference>
<dbReference type="GO" id="GO:0005524">
    <property type="term" value="F:ATP binding"/>
    <property type="evidence" value="ECO:0007669"/>
    <property type="project" value="UniProtKB-UniRule"/>
</dbReference>
<evidence type="ECO:0000256" key="1">
    <source>
        <dbReference type="ARBA" id="ARBA00001946"/>
    </source>
</evidence>
<keyword evidence="6 10" id="KW-0547">Nucleotide-binding</keyword>
<evidence type="ECO:0000256" key="3">
    <source>
        <dbReference type="ARBA" id="ARBA00005842"/>
    </source>
</evidence>
<evidence type="ECO:0000256" key="6">
    <source>
        <dbReference type="ARBA" id="ARBA00022741"/>
    </source>
</evidence>
<dbReference type="HAMAP" id="MF_00185">
    <property type="entry name" value="IPP_trans"/>
    <property type="match status" value="1"/>
</dbReference>
<reference evidence="14 15" key="1">
    <citation type="submission" date="2018-10" db="EMBL/GenBank/DDBJ databases">
        <title>Comparative functional genomics of the obligate endosymbiont Buchnera aphidicola.</title>
        <authorList>
            <person name="Chong R.A."/>
        </authorList>
    </citation>
    <scope>NUCLEOTIDE SEQUENCE [LARGE SCALE GENOMIC DNA]</scope>
    <source>
        <strain evidence="14 15">Ssp</strain>
    </source>
</reference>
<comment type="cofactor">
    <cofactor evidence="1 10">
        <name>Mg(2+)</name>
        <dbReference type="ChEBI" id="CHEBI:18420"/>
    </cofactor>
</comment>
<protein>
    <recommendedName>
        <fullName evidence="10">tRNA dimethylallyltransferase</fullName>
        <ecNumber evidence="10">2.5.1.75</ecNumber>
    </recommendedName>
    <alternativeName>
        <fullName evidence="10">Dimethylallyl diphosphate:tRNA dimethylallyltransferase</fullName>
        <shortName evidence="10">DMAPP:tRNA dimethylallyltransferase</shortName>
        <shortName evidence="10">DMATase</shortName>
    </alternativeName>
    <alternativeName>
        <fullName evidence="10">Isopentenyl-diphosphate:tRNA isopentenyltransferase</fullName>
        <shortName evidence="10">IPP transferase</shortName>
        <shortName evidence="10">IPPT</shortName>
        <shortName evidence="10">IPTase</shortName>
    </alternativeName>
</protein>
<evidence type="ECO:0000256" key="7">
    <source>
        <dbReference type="ARBA" id="ARBA00022840"/>
    </source>
</evidence>
<evidence type="ECO:0000256" key="2">
    <source>
        <dbReference type="ARBA" id="ARBA00003213"/>
    </source>
</evidence>
<evidence type="ECO:0000256" key="4">
    <source>
        <dbReference type="ARBA" id="ARBA00022679"/>
    </source>
</evidence>
<evidence type="ECO:0000313" key="15">
    <source>
        <dbReference type="Proteomes" id="UP000298636"/>
    </source>
</evidence>
<name>A0A4D6YN99_9GAMM</name>
<dbReference type="OrthoDB" id="9776390at2"/>
<evidence type="ECO:0000256" key="8">
    <source>
        <dbReference type="ARBA" id="ARBA00022842"/>
    </source>
</evidence>
<evidence type="ECO:0000256" key="11">
    <source>
        <dbReference type="RuleBase" id="RU003783"/>
    </source>
</evidence>
<comment type="similarity">
    <text evidence="3 10 13">Belongs to the IPP transferase family.</text>
</comment>
<keyword evidence="15" id="KW-1185">Reference proteome</keyword>
<dbReference type="RefSeq" id="WP_158352114.1">
    <property type="nucleotide sequence ID" value="NZ_CP032998.1"/>
</dbReference>
<dbReference type="GO" id="GO:0052381">
    <property type="term" value="F:tRNA dimethylallyltransferase activity"/>
    <property type="evidence" value="ECO:0007669"/>
    <property type="project" value="UniProtKB-UniRule"/>
</dbReference>
<dbReference type="EMBL" id="CP032998">
    <property type="protein sequence ID" value="QCI26515.1"/>
    <property type="molecule type" value="Genomic_DNA"/>
</dbReference>
<dbReference type="PANTHER" id="PTHR11088">
    <property type="entry name" value="TRNA DIMETHYLALLYLTRANSFERASE"/>
    <property type="match status" value="1"/>
</dbReference>
<dbReference type="SUPFAM" id="SSF52540">
    <property type="entry name" value="P-loop containing nucleoside triphosphate hydrolases"/>
    <property type="match status" value="1"/>
</dbReference>
<evidence type="ECO:0000256" key="5">
    <source>
        <dbReference type="ARBA" id="ARBA00022694"/>
    </source>
</evidence>
<dbReference type="Pfam" id="PF01715">
    <property type="entry name" value="IPPT"/>
    <property type="match status" value="1"/>
</dbReference>
<evidence type="ECO:0000256" key="13">
    <source>
        <dbReference type="RuleBase" id="RU003785"/>
    </source>
</evidence>
<feature type="binding site" evidence="10">
    <location>
        <begin position="18"/>
        <end position="25"/>
    </location>
    <ligand>
        <name>ATP</name>
        <dbReference type="ChEBI" id="CHEBI:30616"/>
    </ligand>
</feature>
<evidence type="ECO:0000256" key="12">
    <source>
        <dbReference type="RuleBase" id="RU003784"/>
    </source>
</evidence>
<accession>A0A4D6YN99</accession>
<feature type="region of interest" description="Interaction with substrate tRNA" evidence="10">
    <location>
        <begin position="43"/>
        <end position="46"/>
    </location>
</feature>
<evidence type="ECO:0000256" key="10">
    <source>
        <dbReference type="HAMAP-Rule" id="MF_00185"/>
    </source>
</evidence>
<dbReference type="InterPro" id="IPR018022">
    <property type="entry name" value="IPT"/>
</dbReference>
<dbReference type="GO" id="GO:0006400">
    <property type="term" value="P:tRNA modification"/>
    <property type="evidence" value="ECO:0007669"/>
    <property type="project" value="TreeGrafter"/>
</dbReference>
<dbReference type="EC" id="2.5.1.75" evidence="10"/>
<sequence>MKIYKKNLCKSFLIFLLGPTASGKSTLAMELRKYLPVELISVDSALIYRHMNIGTAKPNKLQLIQHPHRLINIKDPSQYYSVSEFRYDVLREINDILKLGKIPLLVGGTMFYYHILLNGISQLPKSNLELKKKILRENNYNHNYSLHKYLSKIDIISSKNIHPNDVQRLLRALEVCLITGKKFSQLKKNILFRLPYKTIQFVRVLKKKKLYHNIENRLGNMLDQGFEMEVMGLFNRGDLNIHLPSIRCIGYRHMWFYLSGLISYGDMIKQIIVSTKQLVKKQITWLKTWNNIYLLKDTKMELIIEKILNVIYKEDIMYG</sequence>
<dbReference type="PANTHER" id="PTHR11088:SF60">
    <property type="entry name" value="TRNA DIMETHYLALLYLTRANSFERASE"/>
    <property type="match status" value="1"/>
</dbReference>
<keyword evidence="4 10" id="KW-0808">Transferase</keyword>
<evidence type="ECO:0000256" key="9">
    <source>
        <dbReference type="ARBA" id="ARBA00049563"/>
    </source>
</evidence>
<comment type="caution">
    <text evidence="10">Lacks conserved residue(s) required for the propagation of feature annotation.</text>
</comment>
<keyword evidence="8 10" id="KW-0460">Magnesium</keyword>
<dbReference type="Gene3D" id="3.40.50.300">
    <property type="entry name" value="P-loop containing nucleotide triphosphate hydrolases"/>
    <property type="match status" value="1"/>
</dbReference>
<comment type="subunit">
    <text evidence="10">Monomer.</text>
</comment>
<keyword evidence="5 10" id="KW-0819">tRNA processing</keyword>
<organism evidence="14 15">
    <name type="scientific">Buchnera aphidicola</name>
    <name type="common">Stegophylla sp.</name>
    <dbReference type="NCBI Taxonomy" id="2315800"/>
    <lineage>
        <taxon>Bacteria</taxon>
        <taxon>Pseudomonadati</taxon>
        <taxon>Pseudomonadota</taxon>
        <taxon>Gammaproteobacteria</taxon>
        <taxon>Enterobacterales</taxon>
        <taxon>Erwiniaceae</taxon>
        <taxon>Buchnera</taxon>
    </lineage>
</organism>
<gene>
    <name evidence="10 14" type="primary">miaA</name>
    <name evidence="14" type="ORF">D9V79_01840</name>
</gene>
<dbReference type="AlphaFoldDB" id="A0A4D6YN99"/>
<dbReference type="InterPro" id="IPR027417">
    <property type="entry name" value="P-loop_NTPase"/>
</dbReference>
<dbReference type="Proteomes" id="UP000298636">
    <property type="component" value="Chromosome"/>
</dbReference>
<proteinExistence type="inferred from homology"/>